<comment type="caution">
    <text evidence="1">The sequence shown here is derived from an EMBL/GenBank/DDBJ whole genome shotgun (WGS) entry which is preliminary data.</text>
</comment>
<keyword evidence="2" id="KW-1185">Reference proteome</keyword>
<evidence type="ECO:0000313" key="1">
    <source>
        <dbReference type="EMBL" id="MBU3862903.1"/>
    </source>
</evidence>
<evidence type="ECO:0000313" key="2">
    <source>
        <dbReference type="Proteomes" id="UP000720508"/>
    </source>
</evidence>
<dbReference type="Proteomes" id="UP000720508">
    <property type="component" value="Unassembled WGS sequence"/>
</dbReference>
<dbReference type="RefSeq" id="WP_216339527.1">
    <property type="nucleotide sequence ID" value="NZ_JAHLEM010000015.1"/>
</dbReference>
<name>A0ABS6C7P6_9ACTN</name>
<accession>A0ABS6C7P6</accession>
<protein>
    <submittedName>
        <fullName evidence="1">Uncharacterized protein</fullName>
    </submittedName>
</protein>
<organism evidence="1 2">
    <name type="scientific">Streptomyces niphimycinicus</name>
    <dbReference type="NCBI Taxonomy" id="2842201"/>
    <lineage>
        <taxon>Bacteria</taxon>
        <taxon>Bacillati</taxon>
        <taxon>Actinomycetota</taxon>
        <taxon>Actinomycetes</taxon>
        <taxon>Kitasatosporales</taxon>
        <taxon>Streptomycetaceae</taxon>
        <taxon>Streptomyces</taxon>
    </lineage>
</organism>
<gene>
    <name evidence="1" type="ORF">KN815_01905</name>
</gene>
<sequence length="134" mass="14673">MDQNVLALAGAAGTTIVTLMVTDAWEQARRGVVSLWQRFRPQEAEEIDGLLSRSREALLTGGEQADIESEWQLRLGALLAQRQEATAALSSLLSELNSDRNGQVISGTMHLEAHVGGQGQVYQSARDQTVNHYR</sequence>
<proteinExistence type="predicted"/>
<reference evidence="1 2" key="1">
    <citation type="submission" date="2021-06" db="EMBL/GenBank/DDBJ databases">
        <authorList>
            <person name="Pan X."/>
        </authorList>
    </citation>
    <scope>NUCLEOTIDE SEQUENCE [LARGE SCALE GENOMIC DNA]</scope>
    <source>
        <strain evidence="1 2">4503</strain>
    </source>
</reference>
<dbReference type="EMBL" id="JAHLEM010000015">
    <property type="protein sequence ID" value="MBU3862903.1"/>
    <property type="molecule type" value="Genomic_DNA"/>
</dbReference>